<accession>A0AAV4FZ28</accession>
<evidence type="ECO:0000313" key="3">
    <source>
        <dbReference type="Proteomes" id="UP000762676"/>
    </source>
</evidence>
<name>A0AAV4FZ28_9GAST</name>
<dbReference type="AlphaFoldDB" id="A0AAV4FZ28"/>
<evidence type="ECO:0000313" key="2">
    <source>
        <dbReference type="EMBL" id="GFR78136.1"/>
    </source>
</evidence>
<gene>
    <name evidence="2" type="ORF">ElyMa_003987700</name>
</gene>
<evidence type="ECO:0000256" key="1">
    <source>
        <dbReference type="SAM" id="MobiDB-lite"/>
    </source>
</evidence>
<proteinExistence type="predicted"/>
<comment type="caution">
    <text evidence="2">The sequence shown here is derived from an EMBL/GenBank/DDBJ whole genome shotgun (WGS) entry which is preliminary data.</text>
</comment>
<protein>
    <submittedName>
        <fullName evidence="2">Uncharacterized protein</fullName>
    </submittedName>
</protein>
<sequence>MPLPLGNYEPILVDLLNRNSSPVLQVVLLNDQIYSAPDLHLTDHDMRSLGGSKQNKSGKEGTPGMGHLDRTVYSLTQLDLAPPNALWPLPCL</sequence>
<dbReference type="EMBL" id="BMAT01008107">
    <property type="protein sequence ID" value="GFR78136.1"/>
    <property type="molecule type" value="Genomic_DNA"/>
</dbReference>
<reference evidence="2 3" key="1">
    <citation type="journal article" date="2021" name="Elife">
        <title>Chloroplast acquisition without the gene transfer in kleptoplastic sea slugs, Plakobranchus ocellatus.</title>
        <authorList>
            <person name="Maeda T."/>
            <person name="Takahashi S."/>
            <person name="Yoshida T."/>
            <person name="Shimamura S."/>
            <person name="Takaki Y."/>
            <person name="Nagai Y."/>
            <person name="Toyoda A."/>
            <person name="Suzuki Y."/>
            <person name="Arimoto A."/>
            <person name="Ishii H."/>
            <person name="Satoh N."/>
            <person name="Nishiyama T."/>
            <person name="Hasebe M."/>
            <person name="Maruyama T."/>
            <person name="Minagawa J."/>
            <person name="Obokata J."/>
            <person name="Shigenobu S."/>
        </authorList>
    </citation>
    <scope>NUCLEOTIDE SEQUENCE [LARGE SCALE GENOMIC DNA]</scope>
</reference>
<organism evidence="2 3">
    <name type="scientific">Elysia marginata</name>
    <dbReference type="NCBI Taxonomy" id="1093978"/>
    <lineage>
        <taxon>Eukaryota</taxon>
        <taxon>Metazoa</taxon>
        <taxon>Spiralia</taxon>
        <taxon>Lophotrochozoa</taxon>
        <taxon>Mollusca</taxon>
        <taxon>Gastropoda</taxon>
        <taxon>Heterobranchia</taxon>
        <taxon>Euthyneura</taxon>
        <taxon>Panpulmonata</taxon>
        <taxon>Sacoglossa</taxon>
        <taxon>Placobranchoidea</taxon>
        <taxon>Plakobranchidae</taxon>
        <taxon>Elysia</taxon>
    </lineage>
</organism>
<feature type="region of interest" description="Disordered" evidence="1">
    <location>
        <begin position="44"/>
        <end position="68"/>
    </location>
</feature>
<dbReference type="Proteomes" id="UP000762676">
    <property type="component" value="Unassembled WGS sequence"/>
</dbReference>
<keyword evidence="3" id="KW-1185">Reference proteome</keyword>